<dbReference type="Proteomes" id="UP000198985">
    <property type="component" value="Unassembled WGS sequence"/>
</dbReference>
<dbReference type="AlphaFoldDB" id="A0A1H5NNT8"/>
<name>A0A1H5NNT8_9PSED</name>
<reference evidence="1 2" key="1">
    <citation type="submission" date="2016-10" db="EMBL/GenBank/DDBJ databases">
        <authorList>
            <person name="de Groot N.N."/>
        </authorList>
    </citation>
    <scope>NUCLEOTIDE SEQUENCE [LARGE SCALE GENOMIC DNA]</scope>
    <source>
        <strain evidence="1 2">BS3662</strain>
    </source>
</reference>
<proteinExistence type="predicted"/>
<evidence type="ECO:0000313" key="2">
    <source>
        <dbReference type="Proteomes" id="UP000198985"/>
    </source>
</evidence>
<organism evidence="1 2">
    <name type="scientific">Pseudomonas migulae</name>
    <dbReference type="NCBI Taxonomy" id="78543"/>
    <lineage>
        <taxon>Bacteria</taxon>
        <taxon>Pseudomonadati</taxon>
        <taxon>Pseudomonadota</taxon>
        <taxon>Gammaproteobacteria</taxon>
        <taxon>Pseudomonadales</taxon>
        <taxon>Pseudomonadaceae</taxon>
        <taxon>Pseudomonas</taxon>
    </lineage>
</organism>
<sequence>MVATPKLAALIPRVFSDSFESFPESAVIRAIHCEDINQEQLLYQLSKSSNPLHRRAHVLLIERVLENEMNLHHYRYVGNCLRAHPLYDLVNLLKDTVQLRNENAIWFIRQVEAARGELFVDESGQLLAS</sequence>
<gene>
    <name evidence="1" type="ORF">SAMN04490194_6371</name>
</gene>
<accession>A0A1H5NNT8</accession>
<evidence type="ECO:0000313" key="1">
    <source>
        <dbReference type="EMBL" id="SEF03223.1"/>
    </source>
</evidence>
<dbReference type="RefSeq" id="WP_084317571.1">
    <property type="nucleotide sequence ID" value="NZ_FNTY01000002.1"/>
</dbReference>
<protein>
    <submittedName>
        <fullName evidence="1">Uncharacterized protein</fullName>
    </submittedName>
</protein>
<dbReference type="EMBL" id="FNTY01000002">
    <property type="protein sequence ID" value="SEF03223.1"/>
    <property type="molecule type" value="Genomic_DNA"/>
</dbReference>